<comment type="catalytic activity">
    <reaction evidence="2">
        <text>a lipid A disaccharide + ATP = a lipid IVA + ADP + H(+)</text>
        <dbReference type="Rhea" id="RHEA:67840"/>
        <dbReference type="ChEBI" id="CHEBI:15378"/>
        <dbReference type="ChEBI" id="CHEBI:30616"/>
        <dbReference type="ChEBI" id="CHEBI:176343"/>
        <dbReference type="ChEBI" id="CHEBI:176425"/>
        <dbReference type="ChEBI" id="CHEBI:456216"/>
        <dbReference type="EC" id="2.7.1.130"/>
    </reaction>
</comment>
<dbReference type="CDD" id="cd01983">
    <property type="entry name" value="SIMIBI"/>
    <property type="match status" value="1"/>
</dbReference>
<comment type="similarity">
    <text evidence="2">Belongs to the LpxK family.</text>
</comment>
<dbReference type="InterPro" id="IPR039901">
    <property type="entry name" value="Kdotransferase"/>
</dbReference>
<dbReference type="GO" id="GO:0009029">
    <property type="term" value="F:lipid-A 4'-kinase activity"/>
    <property type="evidence" value="ECO:0007669"/>
    <property type="project" value="UniProtKB-UniRule"/>
</dbReference>
<proteinExistence type="inferred from homology"/>
<reference evidence="7" key="1">
    <citation type="submission" date="2023-03" db="EMBL/GenBank/DDBJ databases">
        <title>Selenobaculum gbiensis gen. nov. sp. nov., a new bacterium isolated from the gut microbiota of IBD patient.</title>
        <authorList>
            <person name="Yeo S."/>
            <person name="Park H."/>
            <person name="Huh C.S."/>
        </authorList>
    </citation>
    <scope>NUCLEOTIDE SEQUENCE</scope>
    <source>
        <strain evidence="7">ICN-92133</strain>
    </source>
</reference>
<dbReference type="GO" id="GO:0009245">
    <property type="term" value="P:lipid A biosynthetic process"/>
    <property type="evidence" value="ECO:0007669"/>
    <property type="project" value="UniProtKB-UniRule"/>
</dbReference>
<dbReference type="EC" id="2.7.1.130" evidence="2 3"/>
<organism evidence="7 8">
    <name type="scientific">Selenobaculum gibii</name>
    <dbReference type="NCBI Taxonomy" id="3054208"/>
    <lineage>
        <taxon>Bacteria</taxon>
        <taxon>Bacillati</taxon>
        <taxon>Bacillota</taxon>
        <taxon>Negativicutes</taxon>
        <taxon>Selenomonadales</taxon>
        <taxon>Selenomonadaceae</taxon>
        <taxon>Selenobaculum</taxon>
    </lineage>
</organism>
<evidence type="ECO:0000313" key="8">
    <source>
        <dbReference type="Proteomes" id="UP001243623"/>
    </source>
</evidence>
<accession>A0A9Y2ESK7</accession>
<evidence type="ECO:0000256" key="1">
    <source>
        <dbReference type="ARBA" id="ARBA00022679"/>
    </source>
</evidence>
<keyword evidence="1 2" id="KW-0808">Transferase</keyword>
<keyword evidence="2" id="KW-0067">ATP-binding</keyword>
<comment type="pathway">
    <text evidence="2">Glycolipid biosynthesis; lipid IV(A) biosynthesis; lipid IV(A) from (3R)-3-hydroxytetradecanoyl-[acyl-carrier-protein] and UDP-N-acetyl-alpha-D-glucosamine: step 6/6.</text>
</comment>
<evidence type="ECO:0000259" key="6">
    <source>
        <dbReference type="PROSITE" id="PS50206"/>
    </source>
</evidence>
<feature type="site" description="Transition state stabilizer" evidence="5">
    <location>
        <position position="212"/>
    </location>
</feature>
<dbReference type="PROSITE" id="PS50206">
    <property type="entry name" value="RHODANESE_3"/>
    <property type="match status" value="1"/>
</dbReference>
<protein>
    <recommendedName>
        <fullName evidence="2 3">Tetraacyldisaccharide 4'-kinase</fullName>
        <ecNumber evidence="2 3">2.7.1.130</ecNumber>
    </recommendedName>
    <alternativeName>
        <fullName evidence="2">Lipid A 4'-kinase</fullName>
    </alternativeName>
</protein>
<dbReference type="InterPro" id="IPR007507">
    <property type="entry name" value="Glycos_transf_N"/>
</dbReference>
<dbReference type="Pfam" id="PF02606">
    <property type="entry name" value="LpxK"/>
    <property type="match status" value="1"/>
</dbReference>
<dbReference type="PANTHER" id="PTHR42755">
    <property type="entry name" value="3-DEOXY-MANNO-OCTULOSONATE CYTIDYLYLTRANSFERASE"/>
    <property type="match status" value="1"/>
</dbReference>
<comment type="function">
    <text evidence="2">Transfers the gamma-phosphate of ATP to the 4'-position of a tetraacyldisaccharide 1-phosphate intermediate (termed DS-1-P) to form tetraacyldisaccharide 1,4'-bis-phosphate (lipid IVA).</text>
</comment>
<dbReference type="NCBIfam" id="TIGR00682">
    <property type="entry name" value="lpxK"/>
    <property type="match status" value="1"/>
</dbReference>
<dbReference type="InterPro" id="IPR027417">
    <property type="entry name" value="P-loop_NTPase"/>
</dbReference>
<dbReference type="GO" id="GO:0005886">
    <property type="term" value="C:plasma membrane"/>
    <property type="evidence" value="ECO:0007669"/>
    <property type="project" value="TreeGrafter"/>
</dbReference>
<evidence type="ECO:0000256" key="5">
    <source>
        <dbReference type="PIRSR" id="PIRSR639901-2"/>
    </source>
</evidence>
<keyword evidence="2" id="KW-0441">Lipid A biosynthesis</keyword>
<dbReference type="AlphaFoldDB" id="A0A9Y2ESK7"/>
<evidence type="ECO:0000256" key="4">
    <source>
        <dbReference type="PIRSR" id="PIRSR639901-1"/>
    </source>
</evidence>
<dbReference type="EMBL" id="CP120678">
    <property type="protein sequence ID" value="WIW71043.1"/>
    <property type="molecule type" value="Genomic_DNA"/>
</dbReference>
<feature type="domain" description="Rhodanese" evidence="6">
    <location>
        <begin position="521"/>
        <end position="556"/>
    </location>
</feature>
<dbReference type="Proteomes" id="UP001243623">
    <property type="component" value="Chromosome"/>
</dbReference>
<dbReference type="SUPFAM" id="SSF53756">
    <property type="entry name" value="UDP-Glycosyltransferase/glycogen phosphorylase"/>
    <property type="match status" value="1"/>
</dbReference>
<dbReference type="Gene3D" id="3.40.50.11720">
    <property type="entry name" value="3-Deoxy-D-manno-octulosonic-acid transferase, N-terminal domain"/>
    <property type="match status" value="1"/>
</dbReference>
<evidence type="ECO:0000256" key="2">
    <source>
        <dbReference type="HAMAP-Rule" id="MF_00409"/>
    </source>
</evidence>
<sequence>MQIIYNIAAILLVVIALPIFAIRTMREDGFWERLKQSFGLLPPHILDPVAKKNCIWVHAASVGEIVAASPLIKEFRKEFPKKPILVSVVTNNGYAMAKRIVKDADSIIYFPLDLPWLSSGVVRKVMPSVFLPVETELWPNFLKAARKYKIPVMMVNGRISDKSVRRYHHLRGVLKDMIGTVSKFCMQSDIDAQYIVQLGAPPELVTVTGNTKFDQTYTDITENEKKILREEMGLANCEMILLAGSTHNGEEEVIFKSFSRIRERFPKVKLIIAPRNIMRADEIVDLAQHYHFRASKRTALKEKLTNQHDIVILDTIGELGKIYGVGDIVYVGGSLVSHGGHNILEPAAHGKAIIVGPNMFNFKDTYALFSARKACLTVKNAEDLTQAVLRLLEQPEAKKAMEDETLSIVRENQGASRKSAVILREVLEEYKRKSTVHNINKSDDIIENIQSYLYKLVHGETKGVIANIFMRVLYFFSFIYCQLLDLKLAFYRWGVLKQYKLDCHVISLGNITVGGTGKTPTAQRLAVAIRDMGYKVVILNRGYRAKWKGEVGVVSDGEKIYMSATEAGDEAFLLAKNLPKVPVLIGADRAVTGQYAVEQLHADVVILDDGYQHWRLVRDLDILLIDAINIFGNNYMLPRGTLREPLNHLNRADVCLLTKVDQADPDACNIIKNTVKKYNEKALIVTSVHSPKYFVEVADWYKGASTHITSIDSLRGKKVTAVSAIGNPASFEQTINDVGAQVIESVRFADHHDYTMAEMQIIMDNAIESGSEALIITEKDLVKIPSEFIHSSRDLPVYVLSMEIGFIDGYHEFIELIGTSLKNKKR</sequence>
<dbReference type="InterPro" id="IPR001763">
    <property type="entry name" value="Rhodanese-like_dom"/>
</dbReference>
<evidence type="ECO:0000313" key="7">
    <source>
        <dbReference type="EMBL" id="WIW71043.1"/>
    </source>
</evidence>
<dbReference type="KEGG" id="sgbi:P3F81_01580"/>
<gene>
    <name evidence="2 7" type="primary">lpxK</name>
    <name evidence="7" type="ORF">P3F81_01580</name>
</gene>
<name>A0A9Y2ESK7_9FIRM</name>
<dbReference type="PANTHER" id="PTHR42755:SF1">
    <property type="entry name" value="3-DEOXY-D-MANNO-OCTULOSONIC ACID TRANSFERASE, MITOCHONDRIAL-RELATED"/>
    <property type="match status" value="1"/>
</dbReference>
<evidence type="ECO:0000256" key="3">
    <source>
        <dbReference type="NCBIfam" id="TIGR00682"/>
    </source>
</evidence>
<dbReference type="GO" id="GO:0005524">
    <property type="term" value="F:ATP binding"/>
    <property type="evidence" value="ECO:0007669"/>
    <property type="project" value="UniProtKB-UniRule"/>
</dbReference>
<dbReference type="RefSeq" id="WP_147666982.1">
    <property type="nucleotide sequence ID" value="NZ_CP120678.1"/>
</dbReference>
<dbReference type="InterPro" id="IPR003758">
    <property type="entry name" value="LpxK"/>
</dbReference>
<feature type="site" description="Transition state stabilizer" evidence="5">
    <location>
        <position position="134"/>
    </location>
</feature>
<keyword evidence="2" id="KW-0443">Lipid metabolism</keyword>
<feature type="active site" description="Proton acceptor" evidence="4">
    <location>
        <position position="64"/>
    </location>
</feature>
<dbReference type="HAMAP" id="MF_00409">
    <property type="entry name" value="LpxK"/>
    <property type="match status" value="1"/>
</dbReference>
<keyword evidence="8" id="KW-1185">Reference proteome</keyword>
<feature type="binding site" evidence="2">
    <location>
        <begin position="512"/>
        <end position="519"/>
    </location>
    <ligand>
        <name>ATP</name>
        <dbReference type="ChEBI" id="CHEBI:30616"/>
    </ligand>
</feature>
<dbReference type="InterPro" id="IPR038107">
    <property type="entry name" value="Glycos_transf_N_sf"/>
</dbReference>
<dbReference type="SUPFAM" id="SSF52540">
    <property type="entry name" value="P-loop containing nucleoside triphosphate hydrolases"/>
    <property type="match status" value="1"/>
</dbReference>
<keyword evidence="2" id="KW-0547">Nucleotide-binding</keyword>
<keyword evidence="2" id="KW-0418">Kinase</keyword>
<keyword evidence="2" id="KW-0444">Lipid biosynthesis</keyword>
<dbReference type="Pfam" id="PF04413">
    <property type="entry name" value="Glycos_transf_N"/>
    <property type="match status" value="1"/>
</dbReference>
<dbReference type="Gene3D" id="3.40.50.2000">
    <property type="entry name" value="Glycogen Phosphorylase B"/>
    <property type="match status" value="1"/>
</dbReference>